<dbReference type="InterPro" id="IPR012677">
    <property type="entry name" value="Nucleotide-bd_a/b_plait_sf"/>
</dbReference>
<dbReference type="OrthoDB" id="329128at2759"/>
<reference evidence="6 7" key="1">
    <citation type="submission" date="2017-09" db="EMBL/GenBank/DDBJ databases">
        <title>Genome sequencing of Besnoitia besnoiti strain Bb-Ger1.</title>
        <authorList>
            <person name="Schares G."/>
            <person name="Venepally P."/>
            <person name="Lorenzi H.A."/>
        </authorList>
    </citation>
    <scope>NUCLEOTIDE SEQUENCE [LARGE SCALE GENOMIC DNA]</scope>
    <source>
        <strain evidence="6 7">Bb-Ger1</strain>
    </source>
</reference>
<keyword evidence="1" id="KW-0677">Repeat</keyword>
<keyword evidence="7" id="KW-1185">Reference proteome</keyword>
<dbReference type="SMART" id="SM00360">
    <property type="entry name" value="RRM"/>
    <property type="match status" value="3"/>
</dbReference>
<dbReference type="SUPFAM" id="SSF54928">
    <property type="entry name" value="RNA-binding domain, RBD"/>
    <property type="match status" value="2"/>
</dbReference>
<organism evidence="6 7">
    <name type="scientific">Besnoitia besnoiti</name>
    <name type="common">Apicomplexan protozoan</name>
    <dbReference type="NCBI Taxonomy" id="94643"/>
    <lineage>
        <taxon>Eukaryota</taxon>
        <taxon>Sar</taxon>
        <taxon>Alveolata</taxon>
        <taxon>Apicomplexa</taxon>
        <taxon>Conoidasida</taxon>
        <taxon>Coccidia</taxon>
        <taxon>Eucoccidiorida</taxon>
        <taxon>Eimeriorina</taxon>
        <taxon>Sarcocystidae</taxon>
        <taxon>Besnoitia</taxon>
    </lineage>
</organism>
<evidence type="ECO:0000256" key="2">
    <source>
        <dbReference type="ARBA" id="ARBA00022884"/>
    </source>
</evidence>
<feature type="region of interest" description="Disordered" evidence="4">
    <location>
        <begin position="154"/>
        <end position="204"/>
    </location>
</feature>
<dbReference type="CDD" id="cd00590">
    <property type="entry name" value="RRM_SF"/>
    <property type="match status" value="1"/>
</dbReference>
<accession>A0A2A9MFR2</accession>
<comment type="caution">
    <text evidence="6">The sequence shown here is derived from an EMBL/GenBank/DDBJ whole genome shotgun (WGS) entry which is preliminary data.</text>
</comment>
<dbReference type="VEuPathDB" id="ToxoDB:BESB_049610"/>
<evidence type="ECO:0000313" key="6">
    <source>
        <dbReference type="EMBL" id="PFH36769.1"/>
    </source>
</evidence>
<dbReference type="AlphaFoldDB" id="A0A2A9MFR2"/>
<dbReference type="InterPro" id="IPR035979">
    <property type="entry name" value="RBD_domain_sf"/>
</dbReference>
<keyword evidence="2 3" id="KW-0694">RNA-binding</keyword>
<dbReference type="GO" id="GO:0003729">
    <property type="term" value="F:mRNA binding"/>
    <property type="evidence" value="ECO:0007669"/>
    <property type="project" value="InterPro"/>
</dbReference>
<dbReference type="PROSITE" id="PS50102">
    <property type="entry name" value="RRM"/>
    <property type="match status" value="3"/>
</dbReference>
<feature type="domain" description="RRM" evidence="5">
    <location>
        <begin position="62"/>
        <end position="146"/>
    </location>
</feature>
<dbReference type="GO" id="GO:0005829">
    <property type="term" value="C:cytosol"/>
    <property type="evidence" value="ECO:0007669"/>
    <property type="project" value="TreeGrafter"/>
</dbReference>
<evidence type="ECO:0000256" key="3">
    <source>
        <dbReference type="PROSITE-ProRule" id="PRU00176"/>
    </source>
</evidence>
<evidence type="ECO:0000256" key="4">
    <source>
        <dbReference type="SAM" id="MobiDB-lite"/>
    </source>
</evidence>
<dbReference type="STRING" id="94643.A0A2A9MFR2"/>
<dbReference type="EMBL" id="NWUJ01000003">
    <property type="protein sequence ID" value="PFH36769.1"/>
    <property type="molecule type" value="Genomic_DNA"/>
</dbReference>
<proteinExistence type="predicted"/>
<gene>
    <name evidence="6" type="ORF">BESB_049610</name>
</gene>
<dbReference type="RefSeq" id="XP_029220778.1">
    <property type="nucleotide sequence ID" value="XM_029363412.1"/>
</dbReference>
<dbReference type="Gene3D" id="3.30.70.330">
    <property type="match status" value="3"/>
</dbReference>
<dbReference type="PANTHER" id="PTHR47640">
    <property type="entry name" value="TRNA SELENOCYSTEINE 1-ASSOCIATED PROTEIN 1-RELATED-RELATED"/>
    <property type="match status" value="1"/>
</dbReference>
<dbReference type="InterPro" id="IPR050825">
    <property type="entry name" value="RBM42_RBP45_47-like"/>
</dbReference>
<dbReference type="Pfam" id="PF00076">
    <property type="entry name" value="RRM_1"/>
    <property type="match status" value="3"/>
</dbReference>
<dbReference type="GeneID" id="40309891"/>
<feature type="domain" description="RRM" evidence="5">
    <location>
        <begin position="335"/>
        <end position="406"/>
    </location>
</feature>
<name>A0A2A9MFR2_BESBE</name>
<dbReference type="Proteomes" id="UP000224006">
    <property type="component" value="Chromosome III"/>
</dbReference>
<evidence type="ECO:0000256" key="1">
    <source>
        <dbReference type="ARBA" id="ARBA00022737"/>
    </source>
</evidence>
<dbReference type="InterPro" id="IPR000504">
    <property type="entry name" value="RRM_dom"/>
</dbReference>
<protein>
    <submittedName>
        <fullName evidence="6">RNA recognition motif-containing protein</fullName>
    </submittedName>
</protein>
<evidence type="ECO:0000313" key="7">
    <source>
        <dbReference type="Proteomes" id="UP000224006"/>
    </source>
</evidence>
<dbReference type="KEGG" id="bbes:BESB_049610"/>
<sequence length="443" mass="48419">MAVSSLAYAYGGTFASRFAAEAFSSFPIHGIQRPEESSPADEVTAPGDTAKSSSTGRPKERRTLWMGDLDRAELPVDETYVRNDMFLEFNAFITHVRVCRDKITRLPSFGFVEFATEKHAQYVLEHMNGRFVPGRCHKYKLNWANFNLTEKPETRATFSRPPELNRESGENANRVPDPAGRRLSDVCRQPQGSPPPDSTSVWVGSLDPATTREEIEDLFQQHYNTVCFVKLIMDPNTGTGRGFGFVHFRDPEEAERALGEMNGAICRGRRIRVNRSNNSRASSAQGAAQDPSFQSAMAKLYAATAYQAQKIAQDYCGGFVPTKRKRGVLAGGTTAKVVVRGLDPVCSEEEIERHLSHFGEIIQTKAVPGGKAYVTFAEPQAADNAVTYLSGCFIGANRVGLEHADSQPPENFGAGGEGTSADGGYYWPQSAVNVNTPATGNIG</sequence>
<evidence type="ECO:0000259" key="5">
    <source>
        <dbReference type="PROSITE" id="PS50102"/>
    </source>
</evidence>
<feature type="domain" description="RRM" evidence="5">
    <location>
        <begin position="199"/>
        <end position="278"/>
    </location>
</feature>
<dbReference type="PANTHER" id="PTHR47640:SF10">
    <property type="entry name" value="TRNA SELENOCYSTEINE 1-ASSOCIATED PROTEIN 1-RELATED"/>
    <property type="match status" value="1"/>
</dbReference>
<feature type="region of interest" description="Disordered" evidence="4">
    <location>
        <begin position="31"/>
        <end position="61"/>
    </location>
</feature>